<comment type="caution">
    <text evidence="1">The sequence shown here is derived from an EMBL/GenBank/DDBJ whole genome shotgun (WGS) entry which is preliminary data.</text>
</comment>
<keyword evidence="2" id="KW-1185">Reference proteome</keyword>
<gene>
    <name evidence="1" type="ORF">BFN67_03440</name>
</gene>
<dbReference type="EMBL" id="MDET01000023">
    <property type="protein sequence ID" value="OQM74703.1"/>
    <property type="molecule type" value="Genomic_DNA"/>
</dbReference>
<reference evidence="1 2" key="1">
    <citation type="journal article" date="2016" name="Int. J. Syst. Evol. Microbiol.">
        <title>Pseudaminobacter manganicus sp. nov., isolated from sludge of a manganese mine.</title>
        <authorList>
            <person name="Li J."/>
            <person name="Huang J."/>
            <person name="Liao S."/>
            <person name="Wang G."/>
        </authorList>
    </citation>
    <scope>NUCLEOTIDE SEQUENCE [LARGE SCALE GENOMIC DNA]</scope>
    <source>
        <strain evidence="1 2">JH-7</strain>
    </source>
</reference>
<dbReference type="Proteomes" id="UP000191905">
    <property type="component" value="Unassembled WGS sequence"/>
</dbReference>
<evidence type="ECO:0000313" key="1">
    <source>
        <dbReference type="EMBL" id="OQM74703.1"/>
    </source>
</evidence>
<dbReference type="AlphaFoldDB" id="A0A1V8RNL9"/>
<evidence type="ECO:0000313" key="2">
    <source>
        <dbReference type="Proteomes" id="UP000191905"/>
    </source>
</evidence>
<organism evidence="1 2">
    <name type="scientific">Manganibacter manganicus</name>
    <dbReference type="NCBI Taxonomy" id="1873176"/>
    <lineage>
        <taxon>Bacteria</taxon>
        <taxon>Pseudomonadati</taxon>
        <taxon>Pseudomonadota</taxon>
        <taxon>Alphaproteobacteria</taxon>
        <taxon>Hyphomicrobiales</taxon>
        <taxon>Phyllobacteriaceae</taxon>
        <taxon>Manganibacter</taxon>
    </lineage>
</organism>
<name>A0A1V8RNL9_9HYPH</name>
<sequence length="100" mass="11243">MSAADRRAYDALPEVLTIYRGCESEDHIGGYSWSLDRDRAEWFARRFGVDGVIGKLEIQKLDALACFGERNEAEIVVDAVYLDDDAIEIESVMPKTREAA</sequence>
<protein>
    <submittedName>
        <fullName evidence="1">Uncharacterized protein</fullName>
    </submittedName>
</protein>
<accession>A0A1V8RNL9</accession>
<proteinExistence type="predicted"/>